<feature type="compositionally biased region" description="Polar residues" evidence="5">
    <location>
        <begin position="112"/>
        <end position="122"/>
    </location>
</feature>
<dbReference type="GO" id="GO:0005759">
    <property type="term" value="C:mitochondrial matrix"/>
    <property type="evidence" value="ECO:0007669"/>
    <property type="project" value="UniProtKB-SubCell"/>
</dbReference>
<reference evidence="8" key="1">
    <citation type="submission" date="2021-10" db="EMBL/GenBank/DDBJ databases">
        <title>Tropical sea cucumber genome reveals ecological adaptation and Cuvierian tubules defense mechanism.</title>
        <authorList>
            <person name="Chen T."/>
        </authorList>
    </citation>
    <scope>NUCLEOTIDE SEQUENCE</scope>
    <source>
        <strain evidence="8">Nanhai2018</strain>
        <tissue evidence="8">Muscle</tissue>
    </source>
</reference>
<organism evidence="8 9">
    <name type="scientific">Holothuria leucospilota</name>
    <name type="common">Black long sea cucumber</name>
    <name type="synonym">Mertensiothuria leucospilota</name>
    <dbReference type="NCBI Taxonomy" id="206669"/>
    <lineage>
        <taxon>Eukaryota</taxon>
        <taxon>Metazoa</taxon>
        <taxon>Echinodermata</taxon>
        <taxon>Eleutherozoa</taxon>
        <taxon>Echinozoa</taxon>
        <taxon>Holothuroidea</taxon>
        <taxon>Aspidochirotacea</taxon>
        <taxon>Aspidochirotida</taxon>
        <taxon>Holothuriidae</taxon>
        <taxon>Holothuria</taxon>
    </lineage>
</organism>
<feature type="region of interest" description="Disordered" evidence="5">
    <location>
        <begin position="101"/>
        <end position="122"/>
    </location>
</feature>
<dbReference type="Pfam" id="PF05347">
    <property type="entry name" value="Complex1_LYR"/>
    <property type="match status" value="1"/>
</dbReference>
<keyword evidence="6" id="KW-0732">Signal</keyword>
<feature type="signal peptide" evidence="6">
    <location>
        <begin position="1"/>
        <end position="16"/>
    </location>
</feature>
<accession>A0A9Q1CI96</accession>
<feature type="domain" description="Complex 1 LYR protein" evidence="7">
    <location>
        <begin position="39"/>
        <end position="92"/>
    </location>
</feature>
<dbReference type="PANTHER" id="PTHR47046:SF1">
    <property type="entry name" value="SUCCINATE DEHYDROGENASE ASSEMBLY FACTOR 1, MITOCHONDRIAL"/>
    <property type="match status" value="1"/>
</dbReference>
<proteinExistence type="inferred from homology"/>
<evidence type="ECO:0000256" key="6">
    <source>
        <dbReference type="SAM" id="SignalP"/>
    </source>
</evidence>
<evidence type="ECO:0000313" key="9">
    <source>
        <dbReference type="Proteomes" id="UP001152320"/>
    </source>
</evidence>
<dbReference type="CDD" id="cd20268">
    <property type="entry name" value="Complex1_LYR_SDHAF1_LYRM8"/>
    <property type="match status" value="1"/>
</dbReference>
<dbReference type="EMBL" id="JAIZAY010000003">
    <property type="protein sequence ID" value="KAJ8045441.1"/>
    <property type="molecule type" value="Genomic_DNA"/>
</dbReference>
<evidence type="ECO:0000313" key="8">
    <source>
        <dbReference type="EMBL" id="KAJ8045441.1"/>
    </source>
</evidence>
<dbReference type="InterPro" id="IPR045295">
    <property type="entry name" value="Complex1_LYR_SDHAF1_LYRM8"/>
</dbReference>
<name>A0A9Q1CI96_HOLLE</name>
<evidence type="ECO:0000256" key="5">
    <source>
        <dbReference type="SAM" id="MobiDB-lite"/>
    </source>
</evidence>
<comment type="subcellular location">
    <subcellularLocation>
        <location evidence="1">Mitochondrion matrix</location>
    </subcellularLocation>
</comment>
<protein>
    <submittedName>
        <fullName evidence="8">Succinate dehydrogenase assembly factor 1, mitochondrial</fullName>
    </submittedName>
</protein>
<comment type="caution">
    <text evidence="8">The sequence shown here is derived from an EMBL/GenBank/DDBJ whole genome shotgun (WGS) entry which is preliminary data.</text>
</comment>
<dbReference type="InterPro" id="IPR008011">
    <property type="entry name" value="Complex1_LYR_dom"/>
</dbReference>
<dbReference type="PANTHER" id="PTHR47046">
    <property type="entry name" value="SUCCINATE DEHYDROGENASE ASSEMBLY FACTOR 1, MITOCHONDRIAL"/>
    <property type="match status" value="1"/>
</dbReference>
<keyword evidence="9" id="KW-1185">Reference proteome</keyword>
<evidence type="ECO:0000256" key="4">
    <source>
        <dbReference type="ARBA" id="ARBA00025715"/>
    </source>
</evidence>
<evidence type="ECO:0000256" key="1">
    <source>
        <dbReference type="ARBA" id="ARBA00004305"/>
    </source>
</evidence>
<evidence type="ECO:0000256" key="3">
    <source>
        <dbReference type="ARBA" id="ARBA00023186"/>
    </source>
</evidence>
<keyword evidence="3" id="KW-0143">Chaperone</keyword>
<evidence type="ECO:0000259" key="7">
    <source>
        <dbReference type="Pfam" id="PF05347"/>
    </source>
</evidence>
<sequence>MFAFIWILEAVGHNLSFILSTPVKALQCIMPRHSKLQIQVLCLYKNFLKAAANKPGVKSQVQFEFRKWAQLQKTDVLRIEHLLRRGERQLKMLQTGAVDRAGTFSPEDNQKIGKSTNETNVT</sequence>
<dbReference type="AlphaFoldDB" id="A0A9Q1CI96"/>
<dbReference type="Proteomes" id="UP001152320">
    <property type="component" value="Chromosome 3"/>
</dbReference>
<dbReference type="InterPro" id="IPR052687">
    <property type="entry name" value="SDHAF1"/>
</dbReference>
<dbReference type="GO" id="GO:0034553">
    <property type="term" value="P:mitochondrial respiratory chain complex II assembly"/>
    <property type="evidence" value="ECO:0007669"/>
    <property type="project" value="InterPro"/>
</dbReference>
<evidence type="ECO:0000256" key="2">
    <source>
        <dbReference type="ARBA" id="ARBA00023128"/>
    </source>
</evidence>
<dbReference type="OrthoDB" id="273010at2759"/>
<gene>
    <name evidence="8" type="ORF">HOLleu_08453</name>
</gene>
<comment type="similarity">
    <text evidence="4">Belongs to the complex I LYR family. SDHAF1 subfamily.</text>
</comment>
<keyword evidence="2" id="KW-0496">Mitochondrion</keyword>
<feature type="chain" id="PRO_5040317431" evidence="6">
    <location>
        <begin position="17"/>
        <end position="122"/>
    </location>
</feature>